<keyword evidence="2" id="KW-0805">Transcription regulation</keyword>
<dbReference type="HOGENOM" id="CLU_047691_9_3_7"/>
<dbReference type="Pfam" id="PF08281">
    <property type="entry name" value="Sigma70_r4_2"/>
    <property type="match status" value="1"/>
</dbReference>
<dbReference type="InterPro" id="IPR014284">
    <property type="entry name" value="RNA_pol_sigma-70_dom"/>
</dbReference>
<accession>W4L9I3</accession>
<dbReference type="Proteomes" id="UP000019141">
    <property type="component" value="Unassembled WGS sequence"/>
</dbReference>
<comment type="caution">
    <text evidence="7">The sequence shown here is derived from an EMBL/GenBank/DDBJ whole genome shotgun (WGS) entry which is preliminary data.</text>
</comment>
<dbReference type="GO" id="GO:0016987">
    <property type="term" value="F:sigma factor activity"/>
    <property type="evidence" value="ECO:0007669"/>
    <property type="project" value="UniProtKB-KW"/>
</dbReference>
<sequence length="209" mass="23567">MDLRPITLTANTATIAPTRSSASETIRDDDIALMHRVATQDAQAFDTLYARYAPRLLGYLVHHLRQRELAEEALNDTMMVLWQHAARFNPAVATLAAWLYGIARHKARKAWRRIAATPQPDVTSEGIDYESPEDVLLRWEQTGTFAKAMKMLPPEQQTALELLAFRGWTCQDIAARTGVPVSTVTTRVWRARRHLAAAILARDHSGRVR</sequence>
<dbReference type="Pfam" id="PF04542">
    <property type="entry name" value="Sigma70_r2"/>
    <property type="match status" value="1"/>
</dbReference>
<name>W4L9I3_ENTF1</name>
<dbReference type="AlphaFoldDB" id="W4L9I3"/>
<feature type="domain" description="RNA polymerase sigma-70 region 2" evidence="5">
    <location>
        <begin position="48"/>
        <end position="113"/>
    </location>
</feature>
<organism evidence="7 8">
    <name type="scientific">Entotheonella factor</name>
    <dbReference type="NCBI Taxonomy" id="1429438"/>
    <lineage>
        <taxon>Bacteria</taxon>
        <taxon>Pseudomonadati</taxon>
        <taxon>Nitrospinota/Tectimicrobiota group</taxon>
        <taxon>Candidatus Tectimicrobiota</taxon>
        <taxon>Candidatus Entotheonellia</taxon>
        <taxon>Candidatus Entotheonellales</taxon>
        <taxon>Candidatus Entotheonellaceae</taxon>
        <taxon>Candidatus Entotheonella</taxon>
    </lineage>
</organism>
<keyword evidence="8" id="KW-1185">Reference proteome</keyword>
<dbReference type="InterPro" id="IPR007627">
    <property type="entry name" value="RNA_pol_sigma70_r2"/>
</dbReference>
<reference evidence="7 8" key="1">
    <citation type="journal article" date="2014" name="Nature">
        <title>An environmental bacterial taxon with a large and distinct metabolic repertoire.</title>
        <authorList>
            <person name="Wilson M.C."/>
            <person name="Mori T."/>
            <person name="Ruckert C."/>
            <person name="Uria A.R."/>
            <person name="Helf M.J."/>
            <person name="Takada K."/>
            <person name="Gernert C."/>
            <person name="Steffens U.A."/>
            <person name="Heycke N."/>
            <person name="Schmitt S."/>
            <person name="Rinke C."/>
            <person name="Helfrich E.J."/>
            <person name="Brachmann A.O."/>
            <person name="Gurgui C."/>
            <person name="Wakimoto T."/>
            <person name="Kracht M."/>
            <person name="Crusemann M."/>
            <person name="Hentschel U."/>
            <person name="Abe I."/>
            <person name="Matsunaga S."/>
            <person name="Kalinowski J."/>
            <person name="Takeyama H."/>
            <person name="Piel J."/>
        </authorList>
    </citation>
    <scope>NUCLEOTIDE SEQUENCE [LARGE SCALE GENOMIC DNA]</scope>
    <source>
        <strain evidence="8">TSY1</strain>
    </source>
</reference>
<dbReference type="InterPro" id="IPR013249">
    <property type="entry name" value="RNA_pol_sigma70_r4_t2"/>
</dbReference>
<dbReference type="Gene3D" id="1.10.10.10">
    <property type="entry name" value="Winged helix-like DNA-binding domain superfamily/Winged helix DNA-binding domain"/>
    <property type="match status" value="1"/>
</dbReference>
<dbReference type="Gene3D" id="1.10.1740.10">
    <property type="match status" value="1"/>
</dbReference>
<dbReference type="InterPro" id="IPR036388">
    <property type="entry name" value="WH-like_DNA-bd_sf"/>
</dbReference>
<dbReference type="NCBIfam" id="TIGR02937">
    <property type="entry name" value="sigma70-ECF"/>
    <property type="match status" value="1"/>
</dbReference>
<dbReference type="EMBL" id="AZHW01001046">
    <property type="protein sequence ID" value="ETW94569.1"/>
    <property type="molecule type" value="Genomic_DNA"/>
</dbReference>
<evidence type="ECO:0000256" key="4">
    <source>
        <dbReference type="ARBA" id="ARBA00023163"/>
    </source>
</evidence>
<keyword evidence="3" id="KW-0731">Sigma factor</keyword>
<evidence type="ECO:0000256" key="3">
    <source>
        <dbReference type="ARBA" id="ARBA00023082"/>
    </source>
</evidence>
<evidence type="ECO:0000256" key="2">
    <source>
        <dbReference type="ARBA" id="ARBA00023015"/>
    </source>
</evidence>
<dbReference type="PANTHER" id="PTHR43133">
    <property type="entry name" value="RNA POLYMERASE ECF-TYPE SIGMA FACTO"/>
    <property type="match status" value="1"/>
</dbReference>
<protein>
    <recommendedName>
        <fullName evidence="9">HTH luxR-type domain-containing protein</fullName>
    </recommendedName>
</protein>
<dbReference type="InterPro" id="IPR039425">
    <property type="entry name" value="RNA_pol_sigma-70-like"/>
</dbReference>
<gene>
    <name evidence="7" type="ORF">ETSY1_34270</name>
</gene>
<dbReference type="InterPro" id="IPR013324">
    <property type="entry name" value="RNA_pol_sigma_r3/r4-like"/>
</dbReference>
<evidence type="ECO:0000259" key="5">
    <source>
        <dbReference type="Pfam" id="PF04542"/>
    </source>
</evidence>
<evidence type="ECO:0008006" key="9">
    <source>
        <dbReference type="Google" id="ProtNLM"/>
    </source>
</evidence>
<evidence type="ECO:0000256" key="1">
    <source>
        <dbReference type="ARBA" id="ARBA00010641"/>
    </source>
</evidence>
<proteinExistence type="inferred from homology"/>
<dbReference type="SUPFAM" id="SSF88946">
    <property type="entry name" value="Sigma2 domain of RNA polymerase sigma factors"/>
    <property type="match status" value="1"/>
</dbReference>
<comment type="similarity">
    <text evidence="1">Belongs to the sigma-70 factor family. ECF subfamily.</text>
</comment>
<dbReference type="GO" id="GO:0003677">
    <property type="term" value="F:DNA binding"/>
    <property type="evidence" value="ECO:0007669"/>
    <property type="project" value="InterPro"/>
</dbReference>
<evidence type="ECO:0000259" key="6">
    <source>
        <dbReference type="Pfam" id="PF08281"/>
    </source>
</evidence>
<dbReference type="SUPFAM" id="SSF88659">
    <property type="entry name" value="Sigma3 and sigma4 domains of RNA polymerase sigma factors"/>
    <property type="match status" value="1"/>
</dbReference>
<feature type="domain" description="RNA polymerase sigma factor 70 region 4 type 2" evidence="6">
    <location>
        <begin position="146"/>
        <end position="195"/>
    </location>
</feature>
<keyword evidence="4" id="KW-0804">Transcription</keyword>
<dbReference type="CDD" id="cd06171">
    <property type="entry name" value="Sigma70_r4"/>
    <property type="match status" value="1"/>
</dbReference>
<evidence type="ECO:0000313" key="7">
    <source>
        <dbReference type="EMBL" id="ETW94569.1"/>
    </source>
</evidence>
<dbReference type="PANTHER" id="PTHR43133:SF62">
    <property type="entry name" value="RNA POLYMERASE SIGMA FACTOR SIGZ"/>
    <property type="match status" value="1"/>
</dbReference>
<dbReference type="InterPro" id="IPR013325">
    <property type="entry name" value="RNA_pol_sigma_r2"/>
</dbReference>
<dbReference type="GO" id="GO:0006352">
    <property type="term" value="P:DNA-templated transcription initiation"/>
    <property type="evidence" value="ECO:0007669"/>
    <property type="project" value="InterPro"/>
</dbReference>
<evidence type="ECO:0000313" key="8">
    <source>
        <dbReference type="Proteomes" id="UP000019141"/>
    </source>
</evidence>